<name>A0A173VFT9_EUBRA</name>
<keyword evidence="1" id="KW-0812">Transmembrane</keyword>
<dbReference type="EMBL" id="CYYA01000028">
    <property type="protein sequence ID" value="CUN25566.1"/>
    <property type="molecule type" value="Genomic_DNA"/>
</dbReference>
<evidence type="ECO:0000256" key="1">
    <source>
        <dbReference type="SAM" id="Phobius"/>
    </source>
</evidence>
<evidence type="ECO:0000313" key="3">
    <source>
        <dbReference type="Proteomes" id="UP000095492"/>
    </source>
</evidence>
<keyword evidence="1" id="KW-1133">Transmembrane helix</keyword>
<sequence length="241" mass="28134">MHSKIEIVDILIADKLGRSTIYKELERRTHETWTCTNYRLDYMKKKKFIFIILVIVVVIVIGIFLRYQHTSPKRLADLSEQKYEQVHSSIDYDQDGIDDQTDILQGALNYINTKPKYKSKYYNSGYSNDNYGVCTDVVAFAMQAAGYDLMQLVNEDIQNHPEDYDIQEPDSNIDFRRVKNLQVFFANNGESLTTDVSKTEQWQGGDIIIFQKHIGIVSDRRNKNGVSYVIHHNDPWQKSYE</sequence>
<dbReference type="STRING" id="39490.ERS852448_02843"/>
<keyword evidence="1" id="KW-0472">Membrane</keyword>
<protein>
    <submittedName>
        <fullName evidence="2">Uncharacterized protein conserved in bacteria</fullName>
    </submittedName>
</protein>
<gene>
    <name evidence="2" type="ORF">ERS852448_02843</name>
</gene>
<dbReference type="AlphaFoldDB" id="A0A173VFT9"/>
<reference evidence="2 3" key="1">
    <citation type="submission" date="2015-09" db="EMBL/GenBank/DDBJ databases">
        <authorList>
            <consortium name="Pathogen Informatics"/>
        </authorList>
    </citation>
    <scope>NUCLEOTIDE SEQUENCE [LARGE SCALE GENOMIC DNA]</scope>
    <source>
        <strain evidence="2 3">2789STDY5608891</strain>
    </source>
</reference>
<dbReference type="Pfam" id="PF06940">
    <property type="entry name" value="DUF1287"/>
    <property type="match status" value="1"/>
</dbReference>
<evidence type="ECO:0000313" key="2">
    <source>
        <dbReference type="EMBL" id="CUN25566.1"/>
    </source>
</evidence>
<proteinExistence type="predicted"/>
<dbReference type="InterPro" id="IPR009706">
    <property type="entry name" value="DUF1287"/>
</dbReference>
<dbReference type="Proteomes" id="UP000095492">
    <property type="component" value="Unassembled WGS sequence"/>
</dbReference>
<accession>A0A173VFT9</accession>
<feature type="transmembrane region" description="Helical" evidence="1">
    <location>
        <begin position="48"/>
        <end position="67"/>
    </location>
</feature>
<organism evidence="2 3">
    <name type="scientific">Eubacterium ramulus</name>
    <dbReference type="NCBI Taxonomy" id="39490"/>
    <lineage>
        <taxon>Bacteria</taxon>
        <taxon>Bacillati</taxon>
        <taxon>Bacillota</taxon>
        <taxon>Clostridia</taxon>
        <taxon>Eubacteriales</taxon>
        <taxon>Eubacteriaceae</taxon>
        <taxon>Eubacterium</taxon>
    </lineage>
</organism>